<evidence type="ECO:0000256" key="4">
    <source>
        <dbReference type="ARBA" id="ARBA00022763"/>
    </source>
</evidence>
<comment type="caution">
    <text evidence="12">The sequence shown here is derived from an EMBL/GenBank/DDBJ whole genome shotgun (WGS) entry which is preliminary data.</text>
</comment>
<keyword evidence="13" id="KW-1185">Reference proteome</keyword>
<evidence type="ECO:0000256" key="1">
    <source>
        <dbReference type="ARBA" id="ARBA00006271"/>
    </source>
</evidence>
<dbReference type="SMART" id="SM00533">
    <property type="entry name" value="MUTSd"/>
    <property type="match status" value="1"/>
</dbReference>
<evidence type="ECO:0000259" key="11">
    <source>
        <dbReference type="PROSITE" id="PS00486"/>
    </source>
</evidence>
<dbReference type="Proteomes" id="UP001310022">
    <property type="component" value="Unassembled WGS sequence"/>
</dbReference>
<dbReference type="HAMAP" id="MF_00096">
    <property type="entry name" value="MutS"/>
    <property type="match status" value="1"/>
</dbReference>
<dbReference type="PIRSF" id="PIRSF037677">
    <property type="entry name" value="DNA_mis_repair_Msh6"/>
    <property type="match status" value="1"/>
</dbReference>
<dbReference type="InterPro" id="IPR045076">
    <property type="entry name" value="MutS"/>
</dbReference>
<dbReference type="Gene3D" id="3.40.50.300">
    <property type="entry name" value="P-loop containing nucleotide triphosphate hydrolases"/>
    <property type="match status" value="1"/>
</dbReference>
<dbReference type="CDD" id="cd03284">
    <property type="entry name" value="ABC_MutS1"/>
    <property type="match status" value="1"/>
</dbReference>
<keyword evidence="6 9" id="KW-0238">DNA-binding</keyword>
<accession>A0AAN5AI69</accession>
<keyword evidence="3 9" id="KW-0547">Nucleotide-binding</keyword>
<dbReference type="InterPro" id="IPR005748">
    <property type="entry name" value="DNA_mismatch_repair_MutS"/>
</dbReference>
<dbReference type="Gene3D" id="3.30.420.110">
    <property type="entry name" value="MutS, connector domain"/>
    <property type="match status" value="1"/>
</dbReference>
<evidence type="ECO:0000256" key="10">
    <source>
        <dbReference type="RuleBase" id="RU003756"/>
    </source>
</evidence>
<protein>
    <recommendedName>
        <fullName evidence="2 9">DNA mismatch repair protein MutS</fullName>
    </recommendedName>
</protein>
<dbReference type="InterPro" id="IPR036187">
    <property type="entry name" value="DNA_mismatch_repair_MutS_sf"/>
</dbReference>
<dbReference type="SUPFAM" id="SSF55271">
    <property type="entry name" value="DNA repair protein MutS, domain I"/>
    <property type="match status" value="1"/>
</dbReference>
<dbReference type="PROSITE" id="PS00486">
    <property type="entry name" value="DNA_MISMATCH_REPAIR_2"/>
    <property type="match status" value="1"/>
</dbReference>
<dbReference type="InterPro" id="IPR007860">
    <property type="entry name" value="DNA_mmatch_repair_MutS_con_dom"/>
</dbReference>
<comment type="function">
    <text evidence="8 9">This protein is involved in the repair of mismatches in DNA. It is possible that it carries out the mismatch recognition step. This protein has a weak ATPase activity.</text>
</comment>
<evidence type="ECO:0000256" key="7">
    <source>
        <dbReference type="ARBA" id="ARBA00023204"/>
    </source>
</evidence>
<dbReference type="Pfam" id="PF05192">
    <property type="entry name" value="MutS_III"/>
    <property type="match status" value="1"/>
</dbReference>
<evidence type="ECO:0000256" key="9">
    <source>
        <dbReference type="HAMAP-Rule" id="MF_00096"/>
    </source>
</evidence>
<comment type="similarity">
    <text evidence="1 9 10">Belongs to the DNA mismatch repair MutS family.</text>
</comment>
<dbReference type="InterPro" id="IPR017261">
    <property type="entry name" value="DNA_mismatch_repair_MutS/MSH"/>
</dbReference>
<evidence type="ECO:0000256" key="5">
    <source>
        <dbReference type="ARBA" id="ARBA00022840"/>
    </source>
</evidence>
<dbReference type="GO" id="GO:0005829">
    <property type="term" value="C:cytosol"/>
    <property type="evidence" value="ECO:0007669"/>
    <property type="project" value="TreeGrafter"/>
</dbReference>
<dbReference type="InterPro" id="IPR027417">
    <property type="entry name" value="P-loop_NTPase"/>
</dbReference>
<dbReference type="InterPro" id="IPR000432">
    <property type="entry name" value="DNA_mismatch_repair_MutS_C"/>
</dbReference>
<dbReference type="AlphaFoldDB" id="A0AAN5AI69"/>
<dbReference type="InterPro" id="IPR007696">
    <property type="entry name" value="DNA_mismatch_repair_MutS_core"/>
</dbReference>
<dbReference type="FunFam" id="3.40.50.300:FF:000870">
    <property type="entry name" value="MutS protein homolog 4"/>
    <property type="match status" value="1"/>
</dbReference>
<evidence type="ECO:0000256" key="3">
    <source>
        <dbReference type="ARBA" id="ARBA00022741"/>
    </source>
</evidence>
<dbReference type="EMBL" id="BQKE01000001">
    <property type="protein sequence ID" value="GJM59517.1"/>
    <property type="molecule type" value="Genomic_DNA"/>
</dbReference>
<dbReference type="Gene3D" id="3.40.1170.10">
    <property type="entry name" value="DNA repair protein MutS, domain I"/>
    <property type="match status" value="1"/>
</dbReference>
<feature type="domain" description="DNA mismatch repair proteins mutS family" evidence="11">
    <location>
        <begin position="691"/>
        <end position="707"/>
    </location>
</feature>
<evidence type="ECO:0000313" key="12">
    <source>
        <dbReference type="EMBL" id="GJM59517.1"/>
    </source>
</evidence>
<dbReference type="Pfam" id="PF05190">
    <property type="entry name" value="MutS_IV"/>
    <property type="match status" value="1"/>
</dbReference>
<dbReference type="Pfam" id="PF00488">
    <property type="entry name" value="MutS_V"/>
    <property type="match status" value="1"/>
</dbReference>
<organism evidence="12 13">
    <name type="scientific">Persicobacter diffluens</name>
    <dbReference type="NCBI Taxonomy" id="981"/>
    <lineage>
        <taxon>Bacteria</taxon>
        <taxon>Pseudomonadati</taxon>
        <taxon>Bacteroidota</taxon>
        <taxon>Cytophagia</taxon>
        <taxon>Cytophagales</taxon>
        <taxon>Persicobacteraceae</taxon>
        <taxon>Persicobacter</taxon>
    </lineage>
</organism>
<keyword evidence="7 9" id="KW-0234">DNA repair</keyword>
<dbReference type="PANTHER" id="PTHR11361:SF34">
    <property type="entry name" value="DNA MISMATCH REPAIR PROTEIN MSH1, MITOCHONDRIAL"/>
    <property type="match status" value="1"/>
</dbReference>
<dbReference type="SUPFAM" id="SSF48334">
    <property type="entry name" value="DNA repair protein MutS, domain III"/>
    <property type="match status" value="1"/>
</dbReference>
<evidence type="ECO:0000256" key="2">
    <source>
        <dbReference type="ARBA" id="ARBA00021982"/>
    </source>
</evidence>
<proteinExistence type="inferred from homology"/>
<dbReference type="GO" id="GO:0030983">
    <property type="term" value="F:mismatched DNA binding"/>
    <property type="evidence" value="ECO:0007669"/>
    <property type="project" value="InterPro"/>
</dbReference>
<dbReference type="SMART" id="SM00534">
    <property type="entry name" value="MUTSac"/>
    <property type="match status" value="1"/>
</dbReference>
<dbReference type="SUPFAM" id="SSF52540">
    <property type="entry name" value="P-loop containing nucleoside triphosphate hydrolases"/>
    <property type="match status" value="1"/>
</dbReference>
<keyword evidence="5 9" id="KW-0067">ATP-binding</keyword>
<dbReference type="InterPro" id="IPR016151">
    <property type="entry name" value="DNA_mismatch_repair_MutS_N"/>
</dbReference>
<dbReference type="NCBIfam" id="NF003810">
    <property type="entry name" value="PRK05399.1"/>
    <property type="match status" value="1"/>
</dbReference>
<dbReference type="GO" id="GO:0003684">
    <property type="term" value="F:damaged DNA binding"/>
    <property type="evidence" value="ECO:0007669"/>
    <property type="project" value="UniProtKB-UniRule"/>
</dbReference>
<dbReference type="Pfam" id="PF01624">
    <property type="entry name" value="MutS_I"/>
    <property type="match status" value="1"/>
</dbReference>
<dbReference type="GO" id="GO:0140664">
    <property type="term" value="F:ATP-dependent DNA damage sensor activity"/>
    <property type="evidence" value="ECO:0007669"/>
    <property type="project" value="InterPro"/>
</dbReference>
<dbReference type="SUPFAM" id="SSF53150">
    <property type="entry name" value="DNA repair protein MutS, domain II"/>
    <property type="match status" value="1"/>
</dbReference>
<sequence length="868" mass="98084">MAKGSKETPLMKQYNAIKTQYPGALLLFRVGDFYETFGQDAVTAAKVLDIVLTKRANGSASHVELAGFPHHALDAYLPRLVRAGHRVAICDQLEDPKSVKGIVKRGVTELVTPGLSFNDQVLDQKVNNYLAAVYFGKTQHGVSFLDLSTGEFSVAMGDLSYIENLIQSFRPSEILYSRNQKEAYTASFRDQYNTFSLEEWIFSAEYGYDKLKNHFRTDSLKGFGIEGFAEGIIAAGAVLFYLEDTEHKEVAHITSISRIEEDRYVWLDKFTIRNLELLYPQQEGGVPLIQVLDHTLTPMGGRLLKKWMVLPLKDLKTIRERHACVEAFTQEEELQELLQEQLRHIYDLERLISKVAAGRINPREMVQLKKALIALGPIRQALLDSPYAELQALAERIHPCQALFERIAKILKEDPPMLIHQGNLINDGINAELDELRQIAFSGKDYLESIKEREKERTGIPSLKISYNKVFGYYLEVSKAHQDKVPEEWIRKQTLVNAERYITQELKVYEEKILGAEEKLQVIEQALFRDLVAFATDFIGQVQQNALAVASIDCLSSFAQAALEHDYTKPQMSDDLQLDIKAGRHPVIEKQLPVGEPYIPNDIYLDDADQQIIIITGPNMAGKSALLRQTALIVLMAQMGSFVPAEAAQIGWIDKVFTRVGASDNLSKGESTFMVEMTETASIMNNLSERSLILMDEIGRGTSTYDGVSIAWSIVEYLHNHQKCKAKTLFATHYHELNQLSEDFKGIKNYNVSVKEMDGKVIFLRKLRAGGSEHSFGIHVAQLAGMPKPIVSRANEVLAHLEESRTKEKTKERIEAMPKNNFQMNLFDAVDPKLAEVERMIRKMDVNTLTPIEALMKLNELKSKLEPN</sequence>
<feature type="binding site" evidence="9">
    <location>
        <begin position="617"/>
        <end position="624"/>
    </location>
    <ligand>
        <name>ATP</name>
        <dbReference type="ChEBI" id="CHEBI:30616"/>
    </ligand>
</feature>
<dbReference type="Gene3D" id="1.10.1420.10">
    <property type="match status" value="2"/>
</dbReference>
<dbReference type="GO" id="GO:0005524">
    <property type="term" value="F:ATP binding"/>
    <property type="evidence" value="ECO:0007669"/>
    <property type="project" value="UniProtKB-UniRule"/>
</dbReference>
<dbReference type="InterPro" id="IPR007695">
    <property type="entry name" value="DNA_mismatch_repair_MutS-lik_N"/>
</dbReference>
<dbReference type="InterPro" id="IPR007861">
    <property type="entry name" value="DNA_mismatch_repair_MutS_clamp"/>
</dbReference>
<dbReference type="PANTHER" id="PTHR11361">
    <property type="entry name" value="DNA MISMATCH REPAIR PROTEIN MUTS FAMILY MEMBER"/>
    <property type="match status" value="1"/>
</dbReference>
<dbReference type="InterPro" id="IPR036678">
    <property type="entry name" value="MutS_con_dom_sf"/>
</dbReference>
<evidence type="ECO:0000256" key="6">
    <source>
        <dbReference type="ARBA" id="ARBA00023125"/>
    </source>
</evidence>
<dbReference type="NCBIfam" id="TIGR01070">
    <property type="entry name" value="mutS1"/>
    <property type="match status" value="1"/>
</dbReference>
<dbReference type="GO" id="GO:0006298">
    <property type="term" value="P:mismatch repair"/>
    <property type="evidence" value="ECO:0007669"/>
    <property type="project" value="UniProtKB-UniRule"/>
</dbReference>
<name>A0AAN5AI69_9BACT</name>
<dbReference type="Pfam" id="PF05188">
    <property type="entry name" value="MutS_II"/>
    <property type="match status" value="1"/>
</dbReference>
<gene>
    <name evidence="9 12" type="primary">mutS</name>
    <name evidence="12" type="ORF">PEDI_00690</name>
</gene>
<reference evidence="12 13" key="1">
    <citation type="submission" date="2021-12" db="EMBL/GenBank/DDBJ databases">
        <title>Genome sequencing of bacteria with rrn-lacking chromosome and rrn-plasmid.</title>
        <authorList>
            <person name="Anda M."/>
            <person name="Iwasaki W."/>
        </authorList>
    </citation>
    <scope>NUCLEOTIDE SEQUENCE [LARGE SCALE GENOMIC DNA]</scope>
    <source>
        <strain evidence="12 13">NBRC 15940</strain>
    </source>
</reference>
<evidence type="ECO:0000313" key="13">
    <source>
        <dbReference type="Proteomes" id="UP001310022"/>
    </source>
</evidence>
<evidence type="ECO:0000256" key="8">
    <source>
        <dbReference type="ARBA" id="ARBA00024647"/>
    </source>
</evidence>
<keyword evidence="4 9" id="KW-0227">DNA damage</keyword>